<protein>
    <recommendedName>
        <fullName evidence="3">Dinitrogenase iron-molybdenum cofactor</fullName>
    </recommendedName>
</protein>
<dbReference type="InterPro" id="IPR036105">
    <property type="entry name" value="DiNase_FeMo-co_biosyn_sf"/>
</dbReference>
<dbReference type="EMBL" id="LKHP01000004">
    <property type="protein sequence ID" value="KRQ87150.1"/>
    <property type="molecule type" value="Genomic_DNA"/>
</dbReference>
<dbReference type="AlphaFoldDB" id="A0A0R3K0V7"/>
<dbReference type="SUPFAM" id="SSF53146">
    <property type="entry name" value="Nitrogenase accessory factor-like"/>
    <property type="match status" value="1"/>
</dbReference>
<keyword evidence="2" id="KW-1185">Reference proteome</keyword>
<evidence type="ECO:0000313" key="2">
    <source>
        <dbReference type="Proteomes" id="UP000052015"/>
    </source>
</evidence>
<organism evidence="1 2">
    <name type="scientific">Caloramator mitchellensis</name>
    <dbReference type="NCBI Taxonomy" id="908809"/>
    <lineage>
        <taxon>Bacteria</taxon>
        <taxon>Bacillati</taxon>
        <taxon>Bacillota</taxon>
        <taxon>Clostridia</taxon>
        <taxon>Eubacteriales</taxon>
        <taxon>Clostridiaceae</taxon>
        <taxon>Caloramator</taxon>
    </lineage>
</organism>
<reference evidence="1 2" key="1">
    <citation type="submission" date="2015-09" db="EMBL/GenBank/DDBJ databases">
        <title>Draft genome sequence of a Caloramator mitchellensis, a moderate thermophile from the Great Artesian Basin of Australia.</title>
        <authorList>
            <person name="Patel B.K."/>
        </authorList>
    </citation>
    <scope>NUCLEOTIDE SEQUENCE [LARGE SCALE GENOMIC DNA]</scope>
    <source>
        <strain evidence="1 2">VF08</strain>
    </source>
</reference>
<name>A0A0R3K0V7_CALMK</name>
<gene>
    <name evidence="1" type="ORF">ABG79_00948</name>
</gene>
<evidence type="ECO:0008006" key="3">
    <source>
        <dbReference type="Google" id="ProtNLM"/>
    </source>
</evidence>
<dbReference type="Proteomes" id="UP000052015">
    <property type="component" value="Unassembled WGS sequence"/>
</dbReference>
<comment type="caution">
    <text evidence="1">The sequence shown here is derived from an EMBL/GenBank/DDBJ whole genome shotgun (WGS) entry which is preliminary data.</text>
</comment>
<dbReference type="Gene3D" id="3.30.420.130">
    <property type="entry name" value="Dinitrogenase iron-molybdenum cofactor biosynthesis domain"/>
    <property type="match status" value="1"/>
</dbReference>
<accession>A0A0R3K0V7</accession>
<proteinExistence type="predicted"/>
<sequence length="41" mass="4742">MKIAVAVIGNEISQHFGHSEKFYIYKLSPMKLFMGLSYSKF</sequence>
<evidence type="ECO:0000313" key="1">
    <source>
        <dbReference type="EMBL" id="KRQ87150.1"/>
    </source>
</evidence>